<organism evidence="1 2">
    <name type="scientific">Gossypium arboreum</name>
    <name type="common">Tree cotton</name>
    <name type="synonym">Gossypium nanking</name>
    <dbReference type="NCBI Taxonomy" id="29729"/>
    <lineage>
        <taxon>Eukaryota</taxon>
        <taxon>Viridiplantae</taxon>
        <taxon>Streptophyta</taxon>
        <taxon>Embryophyta</taxon>
        <taxon>Tracheophyta</taxon>
        <taxon>Spermatophyta</taxon>
        <taxon>Magnoliopsida</taxon>
        <taxon>eudicotyledons</taxon>
        <taxon>Gunneridae</taxon>
        <taxon>Pentapetalae</taxon>
        <taxon>rosids</taxon>
        <taxon>malvids</taxon>
        <taxon>Malvales</taxon>
        <taxon>Malvaceae</taxon>
        <taxon>Malvoideae</taxon>
        <taxon>Gossypium</taxon>
    </lineage>
</organism>
<accession>A0A0B0MKR5</accession>
<gene>
    <name evidence="1" type="ORF">F383_38461</name>
</gene>
<proteinExistence type="predicted"/>
<reference evidence="2" key="1">
    <citation type="submission" date="2014-09" db="EMBL/GenBank/DDBJ databases">
        <authorList>
            <person name="Mudge J."/>
            <person name="Ramaraj T."/>
            <person name="Lindquist I.E."/>
            <person name="Bharti A.K."/>
            <person name="Sundararajan A."/>
            <person name="Cameron C.T."/>
            <person name="Woodward J.E."/>
            <person name="May G.D."/>
            <person name="Brubaker C."/>
            <person name="Broadhvest J."/>
            <person name="Wilkins T.A."/>
        </authorList>
    </citation>
    <scope>NUCLEOTIDE SEQUENCE</scope>
    <source>
        <strain evidence="2">cv. AKA8401</strain>
    </source>
</reference>
<dbReference type="AlphaFoldDB" id="A0A0B0MKR5"/>
<dbReference type="Proteomes" id="UP000032142">
    <property type="component" value="Unassembled WGS sequence"/>
</dbReference>
<keyword evidence="2" id="KW-1185">Reference proteome</keyword>
<sequence length="41" mass="4752">MSGTCIDLEICASVRYVWDMHRHSYMYRCKTCLGHGIDKDG</sequence>
<comment type="caution">
    <text evidence="1">The sequence shown here is derived from an EMBL/GenBank/DDBJ whole genome shotgun (WGS) entry which is preliminary data.</text>
</comment>
<name>A0A0B0MKR5_GOSAR</name>
<evidence type="ECO:0000313" key="2">
    <source>
        <dbReference type="Proteomes" id="UP000032142"/>
    </source>
</evidence>
<dbReference type="EMBL" id="JRRC01082920">
    <property type="protein sequence ID" value="KHF99515.1"/>
    <property type="molecule type" value="Genomic_DNA"/>
</dbReference>
<protein>
    <submittedName>
        <fullName evidence="1">Uncharacterized protein</fullName>
    </submittedName>
</protein>
<evidence type="ECO:0000313" key="1">
    <source>
        <dbReference type="EMBL" id="KHF99515.1"/>
    </source>
</evidence>